<evidence type="ECO:0000313" key="3">
    <source>
        <dbReference type="Proteomes" id="UP000032604"/>
    </source>
</evidence>
<dbReference type="OrthoDB" id="3261041at2"/>
<feature type="transmembrane region" description="Helical" evidence="1">
    <location>
        <begin position="233"/>
        <end position="254"/>
    </location>
</feature>
<feature type="transmembrane region" description="Helical" evidence="1">
    <location>
        <begin position="134"/>
        <end position="152"/>
    </location>
</feature>
<feature type="transmembrane region" description="Helical" evidence="1">
    <location>
        <begin position="403"/>
        <end position="424"/>
    </location>
</feature>
<dbReference type="KEGG" id="cmh:VO01_05390"/>
<feature type="transmembrane region" description="Helical" evidence="1">
    <location>
        <begin position="375"/>
        <end position="397"/>
    </location>
</feature>
<dbReference type="PATRIC" id="fig|33014.5.peg.1124"/>
<proteinExistence type="predicted"/>
<dbReference type="Proteomes" id="UP000032604">
    <property type="component" value="Chromosome"/>
</dbReference>
<feature type="transmembrane region" description="Helical" evidence="1">
    <location>
        <begin position="99"/>
        <end position="128"/>
    </location>
</feature>
<reference evidence="2 3" key="1">
    <citation type="journal article" date="2015" name="Genome Announc.">
        <title>Complete Genome Sequence of Clavibacter michiganensis subsp. insidiosus R1-1 Using PacBio Single-Molecule Real-Time Technology.</title>
        <authorList>
            <person name="Lu Y."/>
            <person name="Samac D.A."/>
            <person name="Glazebrook J."/>
            <person name="Ishimaru C.A."/>
        </authorList>
    </citation>
    <scope>NUCLEOTIDE SEQUENCE [LARGE SCALE GENOMIC DNA]</scope>
    <source>
        <strain evidence="2 3">R1-1</strain>
    </source>
</reference>
<feature type="transmembrane region" description="Helical" evidence="1">
    <location>
        <begin position="482"/>
        <end position="503"/>
    </location>
</feature>
<feature type="transmembrane region" description="Helical" evidence="1">
    <location>
        <begin position="173"/>
        <end position="193"/>
    </location>
</feature>
<feature type="transmembrane region" description="Helical" evidence="1">
    <location>
        <begin position="304"/>
        <end position="323"/>
    </location>
</feature>
<keyword evidence="1" id="KW-0472">Membrane</keyword>
<dbReference type="EMBL" id="CP011043">
    <property type="protein sequence ID" value="AJW78637.1"/>
    <property type="molecule type" value="Genomic_DNA"/>
</dbReference>
<name>A0A0D5CH88_9MICO</name>
<keyword evidence="1" id="KW-1133">Transmembrane helix</keyword>
<protein>
    <submittedName>
        <fullName evidence="2">ABC transporter permease</fullName>
    </submittedName>
</protein>
<sequence>MVALVLRLRLALLANAFRRSPWQVLGLVAAGVYGILVTVLAVGALAGLRDADVSAARDVVVAGGALVVLGSLVVPLVLGTQDAMDPRRFAPYGIEPRRLALALGAAAVVSVPGAVLVVVALTTVITWARDPLTGLVSVIAACAAVVTCVLVARISTVLSSILLSTRRAREATGLAAGLVAVLLVPAVVALAQADLLDDGLRPARGVLGVLAWTPLGAAWSAPAAAVSGDAGGAAGMLLVAVASAALLALLWVRLVPWALTAPDRAGGGRTRTGLGWFGRFGASPTGAVAARSVTYWIRDPRYRATLVLIPVLPLVLLIPLVIVDVDAHVLALVPLPVMALFLGWSVHNDTAHDHTAVWLHVVSGIRGVADRIGRLVPVLAIGVPLVAIGAPLSALGFGDPSVLPSVIGVSGGVLLAGVGLSSLFSARFPYPASRPGDSPFHAPQSVSAGGSTVPTLTFLATVLFALPSVWLGWMGLVHGGAYPAWSLVVGLGIGVVTLVAGVVGGGRVFERRGPELLAFAQRH</sequence>
<dbReference type="AlphaFoldDB" id="A0A0D5CH88"/>
<dbReference type="HOGENOM" id="CLU_025319_1_0_11"/>
<evidence type="ECO:0000313" key="2">
    <source>
        <dbReference type="EMBL" id="AJW78637.1"/>
    </source>
</evidence>
<feature type="transmembrane region" description="Helical" evidence="1">
    <location>
        <begin position="456"/>
        <end position="476"/>
    </location>
</feature>
<feature type="transmembrane region" description="Helical" evidence="1">
    <location>
        <begin position="59"/>
        <end position="78"/>
    </location>
</feature>
<gene>
    <name evidence="2" type="ORF">VO01_05390</name>
</gene>
<feature type="transmembrane region" description="Helical" evidence="1">
    <location>
        <begin position="329"/>
        <end position="346"/>
    </location>
</feature>
<feature type="transmembrane region" description="Helical" evidence="1">
    <location>
        <begin position="24"/>
        <end position="47"/>
    </location>
</feature>
<accession>A0A0D5CH88</accession>
<dbReference type="RefSeq" id="WP_045527391.1">
    <property type="nucleotide sequence ID" value="NZ_CP011043.1"/>
</dbReference>
<keyword evidence="1" id="KW-0812">Transmembrane</keyword>
<organism evidence="2 3">
    <name type="scientific">Clavibacter michiganensis subsp. insidiosus</name>
    <dbReference type="NCBI Taxonomy" id="33014"/>
    <lineage>
        <taxon>Bacteria</taxon>
        <taxon>Bacillati</taxon>
        <taxon>Actinomycetota</taxon>
        <taxon>Actinomycetes</taxon>
        <taxon>Micrococcales</taxon>
        <taxon>Microbacteriaceae</taxon>
        <taxon>Clavibacter</taxon>
    </lineage>
</organism>
<evidence type="ECO:0000256" key="1">
    <source>
        <dbReference type="SAM" id="Phobius"/>
    </source>
</evidence>